<dbReference type="InterPro" id="IPR013083">
    <property type="entry name" value="Znf_RING/FYVE/PHD"/>
</dbReference>
<keyword evidence="6 8" id="KW-1133">Transmembrane helix</keyword>
<dbReference type="AlphaFoldDB" id="A0A9P0BBC1"/>
<evidence type="ECO:0000313" key="10">
    <source>
        <dbReference type="EMBL" id="CAH0559368.1"/>
    </source>
</evidence>
<protein>
    <recommendedName>
        <fullName evidence="9">RING-type domain-containing protein</fullName>
    </recommendedName>
</protein>
<dbReference type="Pfam" id="PF13639">
    <property type="entry name" value="zf-RING_2"/>
    <property type="match status" value="1"/>
</dbReference>
<evidence type="ECO:0000256" key="4">
    <source>
        <dbReference type="ARBA" id="ARBA00022771"/>
    </source>
</evidence>
<keyword evidence="3" id="KW-0479">Metal-binding</keyword>
<evidence type="ECO:0000256" key="7">
    <source>
        <dbReference type="ARBA" id="ARBA00023136"/>
    </source>
</evidence>
<keyword evidence="11" id="KW-1185">Reference proteome</keyword>
<evidence type="ECO:0000256" key="5">
    <source>
        <dbReference type="ARBA" id="ARBA00022833"/>
    </source>
</evidence>
<evidence type="ECO:0000256" key="3">
    <source>
        <dbReference type="ARBA" id="ARBA00022723"/>
    </source>
</evidence>
<evidence type="ECO:0000256" key="2">
    <source>
        <dbReference type="ARBA" id="ARBA00022692"/>
    </source>
</evidence>
<comment type="subcellular location">
    <subcellularLocation>
        <location evidence="1">Membrane</location>
    </subcellularLocation>
</comment>
<dbReference type="PANTHER" id="PTHR46539">
    <property type="entry name" value="E3 UBIQUITIN-PROTEIN LIGASE ATL42"/>
    <property type="match status" value="1"/>
</dbReference>
<proteinExistence type="predicted"/>
<dbReference type="Proteomes" id="UP001154078">
    <property type="component" value="Chromosome 6"/>
</dbReference>
<name>A0A9P0BBC1_BRAAE</name>
<dbReference type="GO" id="GO:0008270">
    <property type="term" value="F:zinc ion binding"/>
    <property type="evidence" value="ECO:0007669"/>
    <property type="project" value="UniProtKB-KW"/>
</dbReference>
<reference evidence="10" key="1">
    <citation type="submission" date="2021-12" db="EMBL/GenBank/DDBJ databases">
        <authorList>
            <person name="King R."/>
        </authorList>
    </citation>
    <scope>NUCLEOTIDE SEQUENCE</scope>
</reference>
<dbReference type="InterPro" id="IPR001841">
    <property type="entry name" value="Znf_RING"/>
</dbReference>
<accession>A0A9P0BBC1</accession>
<organism evidence="10 11">
    <name type="scientific">Brassicogethes aeneus</name>
    <name type="common">Rape pollen beetle</name>
    <name type="synonym">Meligethes aeneus</name>
    <dbReference type="NCBI Taxonomy" id="1431903"/>
    <lineage>
        <taxon>Eukaryota</taxon>
        <taxon>Metazoa</taxon>
        <taxon>Ecdysozoa</taxon>
        <taxon>Arthropoda</taxon>
        <taxon>Hexapoda</taxon>
        <taxon>Insecta</taxon>
        <taxon>Pterygota</taxon>
        <taxon>Neoptera</taxon>
        <taxon>Endopterygota</taxon>
        <taxon>Coleoptera</taxon>
        <taxon>Polyphaga</taxon>
        <taxon>Cucujiformia</taxon>
        <taxon>Nitidulidae</taxon>
        <taxon>Meligethinae</taxon>
        <taxon>Brassicogethes</taxon>
    </lineage>
</organism>
<dbReference type="OrthoDB" id="6651957at2759"/>
<dbReference type="SUPFAM" id="SSF57850">
    <property type="entry name" value="RING/U-box"/>
    <property type="match status" value="1"/>
</dbReference>
<evidence type="ECO:0000256" key="1">
    <source>
        <dbReference type="ARBA" id="ARBA00004370"/>
    </source>
</evidence>
<gene>
    <name evidence="10" type="ORF">MELIAE_LOCUS9468</name>
</gene>
<evidence type="ECO:0000313" key="11">
    <source>
        <dbReference type="Proteomes" id="UP001154078"/>
    </source>
</evidence>
<dbReference type="PANTHER" id="PTHR46539:SF1">
    <property type="entry name" value="E3 UBIQUITIN-PROTEIN LIGASE ATL42"/>
    <property type="match status" value="1"/>
</dbReference>
<dbReference type="EMBL" id="OV121137">
    <property type="protein sequence ID" value="CAH0559368.1"/>
    <property type="molecule type" value="Genomic_DNA"/>
</dbReference>
<evidence type="ECO:0000256" key="8">
    <source>
        <dbReference type="SAM" id="Phobius"/>
    </source>
</evidence>
<dbReference type="GO" id="GO:0016020">
    <property type="term" value="C:membrane"/>
    <property type="evidence" value="ECO:0007669"/>
    <property type="project" value="UniProtKB-SubCell"/>
</dbReference>
<feature type="domain" description="RING-type" evidence="9">
    <location>
        <begin position="73"/>
        <end position="111"/>
    </location>
</feature>
<keyword evidence="2 8" id="KW-0812">Transmembrane</keyword>
<keyword evidence="5" id="KW-0862">Zinc</keyword>
<evidence type="ECO:0000256" key="6">
    <source>
        <dbReference type="ARBA" id="ARBA00022989"/>
    </source>
</evidence>
<dbReference type="SMART" id="SM00184">
    <property type="entry name" value="RING"/>
    <property type="match status" value="1"/>
</dbReference>
<sequence>MHYHPLVLGAMLVVAVGTAIYTIWSNSGNQQQNTYQHHSGRDFNDDEFSLPYHLSLEDGEDQGTRRRRKNKNCSICLDFLARDFKNLPCGHVFHTRCIESWFRNKRNCPVCRSEAL</sequence>
<keyword evidence="4" id="KW-0863">Zinc-finger</keyword>
<feature type="transmembrane region" description="Helical" evidence="8">
    <location>
        <begin position="6"/>
        <end position="24"/>
    </location>
</feature>
<keyword evidence="7 8" id="KW-0472">Membrane</keyword>
<evidence type="ECO:0000259" key="9">
    <source>
        <dbReference type="SMART" id="SM00184"/>
    </source>
</evidence>
<dbReference type="Gene3D" id="3.30.40.10">
    <property type="entry name" value="Zinc/RING finger domain, C3HC4 (zinc finger)"/>
    <property type="match status" value="1"/>
</dbReference>